<accession>A0A8C5B1A3</accession>
<dbReference type="PRINTS" id="PR01077">
    <property type="entry name" value="CLAUDIN"/>
</dbReference>
<dbReference type="Ensembl" id="ENSGMOT00000055245.1">
    <property type="protein sequence ID" value="ENSGMOP00000039783.1"/>
    <property type="gene ID" value="ENSGMOG00000030218.1"/>
</dbReference>
<evidence type="ECO:0000313" key="10">
    <source>
        <dbReference type="Ensembl" id="ENSGMOP00000039783.1"/>
    </source>
</evidence>
<gene>
    <name evidence="10" type="primary">LOC115533569</name>
</gene>
<dbReference type="AlphaFoldDB" id="A0A8C5B1A3"/>
<sequence>MALQLLGFFLGMLGFLGTVAATVLPHWRCSAYVDTNIITAVSYMKGLWMECVSHSTGIYQCELHRSLLALPSDLQAARALMVLSCVTSTLAVLLAVMGMKCTQCAHALSTKNGLLLGGGVCFLSAGLLCLIPVSWTTHSIIQDFYNPFLPSALKYEIGQAIFVGYTSSCLSLIGAFTLCCSTNRQQQPTRYPPPHQMVGFPSAPSPPPAVLAAAPSYRPPEALRGNCVPSVLSVSKGGYRLNDFF</sequence>
<evidence type="ECO:0000256" key="8">
    <source>
        <dbReference type="RuleBase" id="RU060637"/>
    </source>
</evidence>
<name>A0A8C5B1A3_GADMO</name>
<keyword evidence="9" id="KW-0732">Signal</keyword>
<feature type="signal peptide" evidence="9">
    <location>
        <begin position="1"/>
        <end position="21"/>
    </location>
</feature>
<feature type="transmembrane region" description="Helical" evidence="8">
    <location>
        <begin position="157"/>
        <end position="180"/>
    </location>
</feature>
<keyword evidence="11" id="KW-1185">Reference proteome</keyword>
<dbReference type="InterPro" id="IPR004031">
    <property type="entry name" value="PMP22/EMP/MP20/Claudin"/>
</dbReference>
<dbReference type="GeneID" id="115533569"/>
<dbReference type="PANTHER" id="PTHR12002">
    <property type="entry name" value="CLAUDIN"/>
    <property type="match status" value="1"/>
</dbReference>
<evidence type="ECO:0000256" key="3">
    <source>
        <dbReference type="ARBA" id="ARBA00022475"/>
    </source>
</evidence>
<keyword evidence="7 8" id="KW-0472">Membrane</keyword>
<feature type="transmembrane region" description="Helical" evidence="8">
    <location>
        <begin position="79"/>
        <end position="101"/>
    </location>
</feature>
<dbReference type="OMA" id="PTAYKDN"/>
<dbReference type="InterPro" id="IPR017974">
    <property type="entry name" value="Claudin_CS"/>
</dbReference>
<evidence type="ECO:0000256" key="4">
    <source>
        <dbReference type="ARBA" id="ARBA00022692"/>
    </source>
</evidence>
<comment type="caution">
    <text evidence="8">Lacks conserved residue(s) required for the propagation of feature annotation.</text>
</comment>
<organism evidence="10 11">
    <name type="scientific">Gadus morhua</name>
    <name type="common">Atlantic cod</name>
    <dbReference type="NCBI Taxonomy" id="8049"/>
    <lineage>
        <taxon>Eukaryota</taxon>
        <taxon>Metazoa</taxon>
        <taxon>Chordata</taxon>
        <taxon>Craniata</taxon>
        <taxon>Vertebrata</taxon>
        <taxon>Euteleostomi</taxon>
        <taxon>Actinopterygii</taxon>
        <taxon>Neopterygii</taxon>
        <taxon>Teleostei</taxon>
        <taxon>Neoteleostei</taxon>
        <taxon>Acanthomorphata</taxon>
        <taxon>Zeiogadaria</taxon>
        <taxon>Gadariae</taxon>
        <taxon>Gadiformes</taxon>
        <taxon>Gadoidei</taxon>
        <taxon>Gadidae</taxon>
        <taxon>Gadus</taxon>
    </lineage>
</organism>
<feature type="chain" id="PRO_5034992658" description="Claudin" evidence="9">
    <location>
        <begin position="22"/>
        <end position="245"/>
    </location>
</feature>
<feature type="transmembrane region" description="Helical" evidence="8">
    <location>
        <begin position="113"/>
        <end position="137"/>
    </location>
</feature>
<evidence type="ECO:0000313" key="11">
    <source>
        <dbReference type="Proteomes" id="UP000694546"/>
    </source>
</evidence>
<dbReference type="GO" id="GO:0005198">
    <property type="term" value="F:structural molecule activity"/>
    <property type="evidence" value="ECO:0007669"/>
    <property type="project" value="InterPro"/>
</dbReference>
<dbReference type="GeneTree" id="ENSGT00940000161312"/>
<dbReference type="OrthoDB" id="8749238at2759"/>
<comment type="similarity">
    <text evidence="1 8">Belongs to the claudin family.</text>
</comment>
<dbReference type="Gene3D" id="1.20.140.150">
    <property type="match status" value="1"/>
</dbReference>
<evidence type="ECO:0000256" key="6">
    <source>
        <dbReference type="ARBA" id="ARBA00022989"/>
    </source>
</evidence>
<dbReference type="KEGG" id="gmh:115533569"/>
<dbReference type="PRINTS" id="PR01385">
    <property type="entry name" value="CLAUDIN14"/>
</dbReference>
<dbReference type="PROSITE" id="PS01346">
    <property type="entry name" value="CLAUDIN"/>
    <property type="match status" value="1"/>
</dbReference>
<evidence type="ECO:0000256" key="2">
    <source>
        <dbReference type="ARBA" id="ARBA00022427"/>
    </source>
</evidence>
<keyword evidence="6 8" id="KW-1133">Transmembrane helix</keyword>
<evidence type="ECO:0000256" key="5">
    <source>
        <dbReference type="ARBA" id="ARBA00022949"/>
    </source>
</evidence>
<dbReference type="RefSeq" id="XP_030199979.1">
    <property type="nucleotide sequence ID" value="XM_030344119.1"/>
</dbReference>
<keyword evidence="3 8" id="KW-1003">Cell membrane</keyword>
<protein>
    <recommendedName>
        <fullName evidence="8">Claudin</fullName>
    </recommendedName>
</protein>
<proteinExistence type="inferred from homology"/>
<dbReference type="Pfam" id="PF00822">
    <property type="entry name" value="PMP22_Claudin"/>
    <property type="match status" value="1"/>
</dbReference>
<keyword evidence="4 8" id="KW-0812">Transmembrane</keyword>
<evidence type="ECO:0000256" key="7">
    <source>
        <dbReference type="ARBA" id="ARBA00023136"/>
    </source>
</evidence>
<dbReference type="Proteomes" id="UP000694546">
    <property type="component" value="Chromosome 20"/>
</dbReference>
<keyword evidence="5 8" id="KW-0965">Cell junction</keyword>
<dbReference type="FunFam" id="1.20.140.150:FF:000001">
    <property type="entry name" value="Claudin"/>
    <property type="match status" value="1"/>
</dbReference>
<dbReference type="GO" id="GO:0005886">
    <property type="term" value="C:plasma membrane"/>
    <property type="evidence" value="ECO:0007669"/>
    <property type="project" value="UniProtKB-SubCell"/>
</dbReference>
<dbReference type="GO" id="GO:0005923">
    <property type="term" value="C:bicellular tight junction"/>
    <property type="evidence" value="ECO:0007669"/>
    <property type="project" value="UniProtKB-SubCell"/>
</dbReference>
<reference evidence="10" key="1">
    <citation type="submission" date="2025-08" db="UniProtKB">
        <authorList>
            <consortium name="Ensembl"/>
        </authorList>
    </citation>
    <scope>IDENTIFICATION</scope>
</reference>
<evidence type="ECO:0000256" key="1">
    <source>
        <dbReference type="ARBA" id="ARBA00008295"/>
    </source>
</evidence>
<comment type="subcellular location">
    <subcellularLocation>
        <location evidence="8">Cell junction</location>
        <location evidence="8">Tight junction</location>
    </subcellularLocation>
    <subcellularLocation>
        <location evidence="8">Cell membrane</location>
        <topology evidence="8">Multi-pass membrane protein</topology>
    </subcellularLocation>
</comment>
<evidence type="ECO:0000256" key="9">
    <source>
        <dbReference type="SAM" id="SignalP"/>
    </source>
</evidence>
<comment type="function">
    <text evidence="8">Claudins function as major constituents of the tight junction complexes that regulate the permeability of epithelia.</text>
</comment>
<reference evidence="10" key="2">
    <citation type="submission" date="2025-09" db="UniProtKB">
        <authorList>
            <consortium name="Ensembl"/>
        </authorList>
    </citation>
    <scope>IDENTIFICATION</scope>
</reference>
<keyword evidence="2 8" id="KW-0796">Tight junction</keyword>
<dbReference type="InterPro" id="IPR006187">
    <property type="entry name" value="Claudin"/>
</dbReference>